<accession>A0AC59ZX69</accession>
<evidence type="ECO:0000313" key="1">
    <source>
        <dbReference type="EMBL" id="CAN0512911.1"/>
    </source>
</evidence>
<protein>
    <submittedName>
        <fullName evidence="1">Uncharacterized protein</fullName>
    </submittedName>
</protein>
<gene>
    <name evidence="1" type="ORF">MRATA1EN22A_LOCUS23212</name>
</gene>
<dbReference type="EMBL" id="OX596088">
    <property type="protein sequence ID" value="CAN0512911.1"/>
    <property type="molecule type" value="Genomic_DNA"/>
</dbReference>
<reference evidence="1" key="2">
    <citation type="submission" date="2025-03" db="EMBL/GenBank/DDBJ databases">
        <authorList>
            <consortium name="ELIXIR-Norway"/>
            <consortium name="Elixir Norway"/>
        </authorList>
    </citation>
    <scope>NUCLEOTIDE SEQUENCE</scope>
</reference>
<proteinExistence type="predicted"/>
<evidence type="ECO:0000313" key="2">
    <source>
        <dbReference type="Proteomes" id="UP001162501"/>
    </source>
</evidence>
<name>A0AC59ZX69_RANTA</name>
<sequence>MQAKKIENRLYTPKQYSVCNNFWIHFPEGNTVQCYLAESLLLHCLLEERGCLLSPLHLTMQGRVLTLYPDCFPLPSVGSSRHSVQHNSWCFAKILVLLSGICVTRCSCNFILIRTSLPKN</sequence>
<organism evidence="1 2">
    <name type="scientific">Rangifer tarandus platyrhynchus</name>
    <name type="common">Svalbard reindeer</name>
    <dbReference type="NCBI Taxonomy" id="3082113"/>
    <lineage>
        <taxon>Eukaryota</taxon>
        <taxon>Metazoa</taxon>
        <taxon>Chordata</taxon>
        <taxon>Craniata</taxon>
        <taxon>Vertebrata</taxon>
        <taxon>Euteleostomi</taxon>
        <taxon>Mammalia</taxon>
        <taxon>Eutheria</taxon>
        <taxon>Laurasiatheria</taxon>
        <taxon>Artiodactyla</taxon>
        <taxon>Ruminantia</taxon>
        <taxon>Pecora</taxon>
        <taxon>Cervidae</taxon>
        <taxon>Odocoileinae</taxon>
        <taxon>Rangifer</taxon>
    </lineage>
</organism>
<dbReference type="Proteomes" id="UP001162501">
    <property type="component" value="Chromosome 4"/>
</dbReference>
<reference evidence="1" key="1">
    <citation type="submission" date="2023-05" db="EMBL/GenBank/DDBJ databases">
        <authorList>
            <consortium name="ELIXIR-Norway"/>
        </authorList>
    </citation>
    <scope>NUCLEOTIDE SEQUENCE</scope>
</reference>